<reference evidence="1 2" key="1">
    <citation type="submission" date="2020-04" db="EMBL/GenBank/DDBJ databases">
        <title>Whole-genome sequencing of Vibrio spp. from China reveals different genetic environments of blaCTX-M-14 among diverse lineages.</title>
        <authorList>
            <person name="Zheng Z."/>
            <person name="Ye L."/>
            <person name="Chen S."/>
        </authorList>
    </citation>
    <scope>NUCLEOTIDE SEQUENCE [LARGE SCALE GENOMIC DNA]</scope>
    <source>
        <strain evidence="1 2">Vb1636</strain>
    </source>
</reference>
<proteinExistence type="predicted"/>
<gene>
    <name evidence="1" type="ORF">HKB35_03225</name>
</gene>
<dbReference type="Proteomes" id="UP000565155">
    <property type="component" value="Unassembled WGS sequence"/>
</dbReference>
<dbReference type="RefSeq" id="WP_025590955.1">
    <property type="nucleotide sequence ID" value="NZ_JABCMA010000002.1"/>
</dbReference>
<sequence>MTKKELLTLSFFGHLFDSDFETIPSAQDDYSAFENAYLDLNEPFVSMMFNRLNLVLVEAVQEQREGKVEGALQTVKQAFMACQFQCQNEPYTFWYGFGVTDCNEKLESILAHPSVAQLYVVCEKAIDDLFFFEQPKRNQTKPRLRLG</sequence>
<name>A0A7Y0MTG9_VIBAL</name>
<dbReference type="EMBL" id="JABCMA010000002">
    <property type="protein sequence ID" value="NMR72627.1"/>
    <property type="molecule type" value="Genomic_DNA"/>
</dbReference>
<protein>
    <submittedName>
        <fullName evidence="1">Uncharacterized protein</fullName>
    </submittedName>
</protein>
<evidence type="ECO:0000313" key="2">
    <source>
        <dbReference type="Proteomes" id="UP000565155"/>
    </source>
</evidence>
<organism evidence="1 2">
    <name type="scientific">Vibrio alginolyticus</name>
    <dbReference type="NCBI Taxonomy" id="663"/>
    <lineage>
        <taxon>Bacteria</taxon>
        <taxon>Pseudomonadati</taxon>
        <taxon>Pseudomonadota</taxon>
        <taxon>Gammaproteobacteria</taxon>
        <taxon>Vibrionales</taxon>
        <taxon>Vibrionaceae</taxon>
        <taxon>Vibrio</taxon>
    </lineage>
</organism>
<dbReference type="AlphaFoldDB" id="A0A7Y0MTG9"/>
<evidence type="ECO:0000313" key="1">
    <source>
        <dbReference type="EMBL" id="NMR72627.1"/>
    </source>
</evidence>
<comment type="caution">
    <text evidence="1">The sequence shown here is derived from an EMBL/GenBank/DDBJ whole genome shotgun (WGS) entry which is preliminary data.</text>
</comment>
<accession>A0A7Y0MTG9</accession>